<keyword evidence="3" id="KW-1185">Reference proteome</keyword>
<feature type="compositionally biased region" description="Acidic residues" evidence="1">
    <location>
        <begin position="8"/>
        <end position="33"/>
    </location>
</feature>
<feature type="region of interest" description="Disordered" evidence="1">
    <location>
        <begin position="1"/>
        <end position="35"/>
    </location>
</feature>
<protein>
    <submittedName>
        <fullName evidence="2">Uncharacterized protein</fullName>
    </submittedName>
</protein>
<gene>
    <name evidence="2" type="ORF">AMTR_s00015p00025140</name>
</gene>
<evidence type="ECO:0000313" key="3">
    <source>
        <dbReference type="Proteomes" id="UP000017836"/>
    </source>
</evidence>
<accession>W1PMA8</accession>
<name>W1PMA8_AMBTC</name>
<dbReference type="AlphaFoldDB" id="W1PMA8"/>
<dbReference type="Proteomes" id="UP000017836">
    <property type="component" value="Unassembled WGS sequence"/>
</dbReference>
<proteinExistence type="predicted"/>
<dbReference type="EMBL" id="KI393208">
    <property type="protein sequence ID" value="ERN08831.1"/>
    <property type="molecule type" value="Genomic_DNA"/>
</dbReference>
<organism evidence="2 3">
    <name type="scientific">Amborella trichopoda</name>
    <dbReference type="NCBI Taxonomy" id="13333"/>
    <lineage>
        <taxon>Eukaryota</taxon>
        <taxon>Viridiplantae</taxon>
        <taxon>Streptophyta</taxon>
        <taxon>Embryophyta</taxon>
        <taxon>Tracheophyta</taxon>
        <taxon>Spermatophyta</taxon>
        <taxon>Magnoliopsida</taxon>
        <taxon>Amborellales</taxon>
        <taxon>Amborellaceae</taxon>
        <taxon>Amborella</taxon>
    </lineage>
</organism>
<reference evidence="3" key="1">
    <citation type="journal article" date="2013" name="Science">
        <title>The Amborella genome and the evolution of flowering plants.</title>
        <authorList>
            <consortium name="Amborella Genome Project"/>
        </authorList>
    </citation>
    <scope>NUCLEOTIDE SEQUENCE [LARGE SCALE GENOMIC DNA]</scope>
</reference>
<evidence type="ECO:0000313" key="2">
    <source>
        <dbReference type="EMBL" id="ERN08831.1"/>
    </source>
</evidence>
<evidence type="ECO:0000256" key="1">
    <source>
        <dbReference type="SAM" id="MobiDB-lite"/>
    </source>
</evidence>
<sequence length="84" mass="9661">MTSNEGDMTMDMDDDSTQDENEAHDDEETDETMENNWREPVIQECKGAQHHAVSNEHEDLMRLAREEVAASRPEKLLDKGETKL</sequence>
<dbReference type="Gramene" id="ERN08831">
    <property type="protein sequence ID" value="ERN08831"/>
    <property type="gene ID" value="AMTR_s00015p00025140"/>
</dbReference>
<dbReference type="HOGENOM" id="CLU_167293_0_0_1"/>